<dbReference type="AlphaFoldDB" id="A0A367KZX5"/>
<keyword evidence="5 9" id="KW-0472">Membrane</keyword>
<evidence type="ECO:0000313" key="13">
    <source>
        <dbReference type="Proteomes" id="UP000253664"/>
    </source>
</evidence>
<comment type="subcellular location">
    <subcellularLocation>
        <location evidence="1">Cell membrane</location>
        <topology evidence="1">Lipid-anchor</topology>
        <topology evidence="1">GPI-anchor</topology>
    </subcellularLocation>
</comment>
<feature type="transmembrane region" description="Helical" evidence="9">
    <location>
        <begin position="180"/>
        <end position="203"/>
    </location>
</feature>
<dbReference type="InterPro" id="IPR046936">
    <property type="entry name" value="BIM1-like"/>
</dbReference>
<dbReference type="OrthoDB" id="4924929at2759"/>
<keyword evidence="4 10" id="KW-0732">Signal</keyword>
<dbReference type="PANTHER" id="PTHR34992">
    <property type="entry name" value="HYPHAL ANASTAMOSIS-7 PROTEIN"/>
    <property type="match status" value="1"/>
</dbReference>
<comment type="caution">
    <text evidence="12">The sequence shown here is derived from an EMBL/GenBank/DDBJ whole genome shotgun (WGS) entry which is preliminary data.</text>
</comment>
<evidence type="ECO:0000256" key="3">
    <source>
        <dbReference type="ARBA" id="ARBA00022622"/>
    </source>
</evidence>
<gene>
    <name evidence="12" type="ORF">L249_5718</name>
</gene>
<dbReference type="GO" id="GO:0005886">
    <property type="term" value="C:plasma membrane"/>
    <property type="evidence" value="ECO:0007669"/>
    <property type="project" value="UniProtKB-SubCell"/>
</dbReference>
<keyword evidence="2" id="KW-1003">Cell membrane</keyword>
<evidence type="ECO:0000256" key="8">
    <source>
        <dbReference type="SAM" id="MobiDB-lite"/>
    </source>
</evidence>
<sequence length="245" mass="26700">MKRLCDALLRLSLIASVAAQHAFQWPPDRSSTANKTAPCGAVAAVGKRAEFPLRNGRISLVAQEVSWDAIIAISHLSEPKSNADFSELPETSFLRDSDMSSTCLSVADASPTVRAGDNATIQLHYSIGSAEFFACADIVYVEPARFRRPSISCFDADDWSDLFAGPADDWDETGGLSGNAVAGIVVAVVASVILMLLLGLYLYRRKCQRHRMLRQMNSVRKIPWDEQAASSRPTPPANVKMRDLS</sequence>
<keyword evidence="7" id="KW-0449">Lipoprotein</keyword>
<keyword evidence="9" id="KW-1133">Transmembrane helix</keyword>
<keyword evidence="3" id="KW-0336">GPI-anchor</keyword>
<dbReference type="PANTHER" id="PTHR34992:SF5">
    <property type="entry name" value="ANCHORED PROTEIN, PUTATIVE (AFU_ORTHOLOGUE AFUA_6G02800)-RELATED"/>
    <property type="match status" value="1"/>
</dbReference>
<keyword evidence="9" id="KW-0812">Transmembrane</keyword>
<feature type="chain" id="PRO_5016578751" description="Copper acquisition factor BIM1-like domain-containing protein" evidence="10">
    <location>
        <begin position="20"/>
        <end position="245"/>
    </location>
</feature>
<dbReference type="Pfam" id="PF20238">
    <property type="entry name" value="BIM1-like_dom"/>
    <property type="match status" value="1"/>
</dbReference>
<evidence type="ECO:0000256" key="5">
    <source>
        <dbReference type="ARBA" id="ARBA00023136"/>
    </source>
</evidence>
<evidence type="ECO:0000313" key="12">
    <source>
        <dbReference type="EMBL" id="RCI07714.1"/>
    </source>
</evidence>
<dbReference type="EMBL" id="LKCN02000024">
    <property type="protein sequence ID" value="RCI07714.1"/>
    <property type="molecule type" value="Genomic_DNA"/>
</dbReference>
<proteinExistence type="predicted"/>
<dbReference type="InterPro" id="IPR046530">
    <property type="entry name" value="BIM1-like_dom"/>
</dbReference>
<evidence type="ECO:0000256" key="9">
    <source>
        <dbReference type="SAM" id="Phobius"/>
    </source>
</evidence>
<reference evidence="12 13" key="1">
    <citation type="journal article" date="2015" name="BMC Genomics">
        <title>Insights from the genome of Ophiocordyceps polyrhachis-furcata to pathogenicity and host specificity in insect fungi.</title>
        <authorList>
            <person name="Wichadakul D."/>
            <person name="Kobmoo N."/>
            <person name="Ingsriswang S."/>
            <person name="Tangphatsornruang S."/>
            <person name="Chantasingh D."/>
            <person name="Luangsa-ard J.J."/>
            <person name="Eurwilaichitr L."/>
        </authorList>
    </citation>
    <scope>NUCLEOTIDE SEQUENCE [LARGE SCALE GENOMIC DNA]</scope>
    <source>
        <strain evidence="12 13">BCC 54312</strain>
    </source>
</reference>
<name>A0A367KZX5_9HYPO</name>
<protein>
    <recommendedName>
        <fullName evidence="11">Copper acquisition factor BIM1-like domain-containing protein</fullName>
    </recommendedName>
</protein>
<evidence type="ECO:0000256" key="1">
    <source>
        <dbReference type="ARBA" id="ARBA00004609"/>
    </source>
</evidence>
<evidence type="ECO:0000256" key="6">
    <source>
        <dbReference type="ARBA" id="ARBA00023180"/>
    </source>
</evidence>
<evidence type="ECO:0000256" key="4">
    <source>
        <dbReference type="ARBA" id="ARBA00022729"/>
    </source>
</evidence>
<dbReference type="Proteomes" id="UP000253664">
    <property type="component" value="Unassembled WGS sequence"/>
</dbReference>
<feature type="signal peptide" evidence="10">
    <location>
        <begin position="1"/>
        <end position="19"/>
    </location>
</feature>
<keyword evidence="6" id="KW-0325">Glycoprotein</keyword>
<accession>A0A367KZX5</accession>
<evidence type="ECO:0000256" key="2">
    <source>
        <dbReference type="ARBA" id="ARBA00022475"/>
    </source>
</evidence>
<dbReference type="GO" id="GO:0098552">
    <property type="term" value="C:side of membrane"/>
    <property type="evidence" value="ECO:0007669"/>
    <property type="project" value="UniProtKB-KW"/>
</dbReference>
<feature type="domain" description="Copper acquisition factor BIM1-like" evidence="11">
    <location>
        <begin position="19"/>
        <end position="156"/>
    </location>
</feature>
<feature type="region of interest" description="Disordered" evidence="8">
    <location>
        <begin position="224"/>
        <end position="245"/>
    </location>
</feature>
<dbReference type="CDD" id="cd21176">
    <property type="entry name" value="LPMO_auxiliary-like"/>
    <property type="match status" value="1"/>
</dbReference>
<organism evidence="12 13">
    <name type="scientific">Ophiocordyceps polyrhachis-furcata BCC 54312</name>
    <dbReference type="NCBI Taxonomy" id="1330021"/>
    <lineage>
        <taxon>Eukaryota</taxon>
        <taxon>Fungi</taxon>
        <taxon>Dikarya</taxon>
        <taxon>Ascomycota</taxon>
        <taxon>Pezizomycotina</taxon>
        <taxon>Sordariomycetes</taxon>
        <taxon>Hypocreomycetidae</taxon>
        <taxon>Hypocreales</taxon>
        <taxon>Ophiocordycipitaceae</taxon>
        <taxon>Ophiocordyceps</taxon>
    </lineage>
</organism>
<evidence type="ECO:0000256" key="10">
    <source>
        <dbReference type="SAM" id="SignalP"/>
    </source>
</evidence>
<evidence type="ECO:0000256" key="7">
    <source>
        <dbReference type="ARBA" id="ARBA00023288"/>
    </source>
</evidence>
<keyword evidence="13" id="KW-1185">Reference proteome</keyword>
<evidence type="ECO:0000259" key="11">
    <source>
        <dbReference type="Pfam" id="PF20238"/>
    </source>
</evidence>